<reference evidence="2 3" key="2">
    <citation type="submission" date="2018-02" db="EMBL/GenBank/DDBJ databases">
        <title>Whole genome sequencing analysis of Streptococcus pluranimalium isolated from cattle infected mastitis in China.</title>
        <authorList>
            <person name="Zhang J.-R."/>
            <person name="Hu G.-Z."/>
        </authorList>
    </citation>
    <scope>NUCLEOTIDE SEQUENCE [LARGE SCALE GENOMIC DNA]</scope>
    <source>
        <strain evidence="2 3">TH11417</strain>
    </source>
</reference>
<feature type="transmembrane region" description="Helical" evidence="1">
    <location>
        <begin position="81"/>
        <end position="103"/>
    </location>
</feature>
<accession>A0A2L0D433</accession>
<feature type="transmembrane region" description="Helical" evidence="1">
    <location>
        <begin position="9"/>
        <end position="27"/>
    </location>
</feature>
<organism evidence="2 3">
    <name type="scientific">Streptococcus pluranimalium</name>
    <dbReference type="NCBI Taxonomy" id="82348"/>
    <lineage>
        <taxon>Bacteria</taxon>
        <taxon>Bacillati</taxon>
        <taxon>Bacillota</taxon>
        <taxon>Bacilli</taxon>
        <taxon>Lactobacillales</taxon>
        <taxon>Streptococcaceae</taxon>
        <taxon>Streptococcus</taxon>
    </lineage>
</organism>
<keyword evidence="1" id="KW-1133">Transmembrane helix</keyword>
<dbReference type="GeneID" id="98393141"/>
<reference evidence="2 3" key="1">
    <citation type="submission" date="2017-12" db="EMBL/GenBank/DDBJ databases">
        <authorList>
            <person name="Hurst M.R.H."/>
        </authorList>
    </citation>
    <scope>NUCLEOTIDE SEQUENCE [LARGE SCALE GENOMIC DNA]</scope>
    <source>
        <strain evidence="2 3">TH11417</strain>
    </source>
</reference>
<gene>
    <name evidence="2" type="ORF">C0J00_04370</name>
</gene>
<name>A0A2L0D433_9STRE</name>
<evidence type="ECO:0000313" key="3">
    <source>
        <dbReference type="Proteomes" id="UP000238956"/>
    </source>
</evidence>
<proteinExistence type="predicted"/>
<dbReference type="KEGG" id="splr:C0J00_04370"/>
<dbReference type="Proteomes" id="UP000238956">
    <property type="component" value="Chromosome"/>
</dbReference>
<dbReference type="AlphaFoldDB" id="A0A2L0D433"/>
<keyword evidence="1" id="KW-0472">Membrane</keyword>
<keyword evidence="1" id="KW-0812">Transmembrane</keyword>
<dbReference type="RefSeq" id="WP_104967728.1">
    <property type="nucleotide sequence ID" value="NZ_CP025536.1"/>
</dbReference>
<sequence length="110" mass="13070">MFKNEKTNFMFLVSWIVLSIILYLSQIIDHVKVDNATWIFWWIITLNFPLKNQNSKRLFLSQLAFDLCFVVFASTEISRGFTSPFLLFMGIIMVGHLLSLIFWRRKQTND</sequence>
<evidence type="ECO:0000313" key="2">
    <source>
        <dbReference type="EMBL" id="AUW96400.1"/>
    </source>
</evidence>
<dbReference type="EMBL" id="CP025536">
    <property type="protein sequence ID" value="AUW96400.1"/>
    <property type="molecule type" value="Genomic_DNA"/>
</dbReference>
<protein>
    <submittedName>
        <fullName evidence="2">Uncharacterized protein</fullName>
    </submittedName>
</protein>
<evidence type="ECO:0000256" key="1">
    <source>
        <dbReference type="SAM" id="Phobius"/>
    </source>
</evidence>
<keyword evidence="3" id="KW-1185">Reference proteome</keyword>